<organism evidence="6 7">
    <name type="scientific">Byssothecium circinans</name>
    <dbReference type="NCBI Taxonomy" id="147558"/>
    <lineage>
        <taxon>Eukaryota</taxon>
        <taxon>Fungi</taxon>
        <taxon>Dikarya</taxon>
        <taxon>Ascomycota</taxon>
        <taxon>Pezizomycotina</taxon>
        <taxon>Dothideomycetes</taxon>
        <taxon>Pleosporomycetidae</taxon>
        <taxon>Pleosporales</taxon>
        <taxon>Massarineae</taxon>
        <taxon>Massarinaceae</taxon>
        <taxon>Byssothecium</taxon>
    </lineage>
</organism>
<gene>
    <name evidence="6" type="ORF">CC80DRAFT_590228</name>
</gene>
<evidence type="ECO:0000256" key="2">
    <source>
        <dbReference type="ARBA" id="ARBA00022692"/>
    </source>
</evidence>
<name>A0A6A5U701_9PLEO</name>
<keyword evidence="3 5" id="KW-1133">Transmembrane helix</keyword>
<feature type="transmembrane region" description="Helical" evidence="5">
    <location>
        <begin position="338"/>
        <end position="357"/>
    </location>
</feature>
<dbReference type="Proteomes" id="UP000800035">
    <property type="component" value="Unassembled WGS sequence"/>
</dbReference>
<feature type="transmembrane region" description="Helical" evidence="5">
    <location>
        <begin position="118"/>
        <end position="137"/>
    </location>
</feature>
<dbReference type="InterPro" id="IPR038665">
    <property type="entry name" value="Voltage-dep_anion_channel_sf"/>
</dbReference>
<dbReference type="Pfam" id="PF03595">
    <property type="entry name" value="SLAC1"/>
    <property type="match status" value="1"/>
</dbReference>
<dbReference type="AlphaFoldDB" id="A0A6A5U701"/>
<evidence type="ECO:0000313" key="7">
    <source>
        <dbReference type="Proteomes" id="UP000800035"/>
    </source>
</evidence>
<evidence type="ECO:0000256" key="5">
    <source>
        <dbReference type="SAM" id="Phobius"/>
    </source>
</evidence>
<keyword evidence="4 5" id="KW-0472">Membrane</keyword>
<dbReference type="InterPro" id="IPR004695">
    <property type="entry name" value="SLAC1/Mae1/Ssu1/TehA"/>
</dbReference>
<comment type="subcellular location">
    <subcellularLocation>
        <location evidence="1">Membrane</location>
        <topology evidence="1">Multi-pass membrane protein</topology>
    </subcellularLocation>
</comment>
<dbReference type="Gene3D" id="1.50.10.150">
    <property type="entry name" value="Voltage-dependent anion channel"/>
    <property type="match status" value="1"/>
</dbReference>
<feature type="transmembrane region" description="Helical" evidence="5">
    <location>
        <begin position="181"/>
        <end position="201"/>
    </location>
</feature>
<proteinExistence type="predicted"/>
<keyword evidence="2 5" id="KW-0812">Transmembrane</keyword>
<dbReference type="PANTHER" id="PTHR31162">
    <property type="entry name" value="MALIC ACID TRANSPORT PROTEIN-RELATED"/>
    <property type="match status" value="1"/>
</dbReference>
<evidence type="ECO:0000256" key="3">
    <source>
        <dbReference type="ARBA" id="ARBA00022989"/>
    </source>
</evidence>
<reference evidence="6" key="1">
    <citation type="journal article" date="2020" name="Stud. Mycol.">
        <title>101 Dothideomycetes genomes: a test case for predicting lifestyles and emergence of pathogens.</title>
        <authorList>
            <person name="Haridas S."/>
            <person name="Albert R."/>
            <person name="Binder M."/>
            <person name="Bloem J."/>
            <person name="Labutti K."/>
            <person name="Salamov A."/>
            <person name="Andreopoulos B."/>
            <person name="Baker S."/>
            <person name="Barry K."/>
            <person name="Bills G."/>
            <person name="Bluhm B."/>
            <person name="Cannon C."/>
            <person name="Castanera R."/>
            <person name="Culley D."/>
            <person name="Daum C."/>
            <person name="Ezra D."/>
            <person name="Gonzalez J."/>
            <person name="Henrissat B."/>
            <person name="Kuo A."/>
            <person name="Liang C."/>
            <person name="Lipzen A."/>
            <person name="Lutzoni F."/>
            <person name="Magnuson J."/>
            <person name="Mondo S."/>
            <person name="Nolan M."/>
            <person name="Ohm R."/>
            <person name="Pangilinan J."/>
            <person name="Park H.-J."/>
            <person name="Ramirez L."/>
            <person name="Alfaro M."/>
            <person name="Sun H."/>
            <person name="Tritt A."/>
            <person name="Yoshinaga Y."/>
            <person name="Zwiers L.-H."/>
            <person name="Turgeon B."/>
            <person name="Goodwin S."/>
            <person name="Spatafora J."/>
            <person name="Crous P."/>
            <person name="Grigoriev I."/>
        </authorList>
    </citation>
    <scope>NUCLEOTIDE SEQUENCE</scope>
    <source>
        <strain evidence="6">CBS 675.92</strain>
    </source>
</reference>
<dbReference type="OrthoDB" id="2901184at2759"/>
<feature type="transmembrane region" description="Helical" evidence="5">
    <location>
        <begin position="149"/>
        <end position="169"/>
    </location>
</feature>
<dbReference type="InterPro" id="IPR030185">
    <property type="entry name" value="Mae1"/>
</dbReference>
<evidence type="ECO:0000256" key="1">
    <source>
        <dbReference type="ARBA" id="ARBA00004141"/>
    </source>
</evidence>
<sequence>MLLCGISHTVTCASHSLPNSLPATMRNSRLQRSLPFRRRLKHFTWSWFECTMSTGALTTLLGQQPFSFTGLKTIGKVFFILDLVLFLIFSICITYRFVKNRGSLIKSLHHPHESFFFGTFWVSIALILYCIQLYGVPSAGPWLVKALEVCFWGYAGLVILVAVFQYHVIFDENHLPVIEAMPAWILPVYPFLVLGPLAAVLEYSQPPSSSLPILIGGLCFQGLGWSIAFFMYTIYITRLINSELPEPSKKPAMFLCVTISAMIPTNRAYTSNTLVALGIQAPKVIPPDFLGLTSIPTGDIWKAIGVPAGIFLWLLSFWFCALSTVSVLWSAKYMHFTLNWWAFIFPNVGLTIALIQIDNVLNSDGIKGVCSTLTIILVALWIVVAVLNVRAILKGDVLWPGMDEDMEDVEGHGYGGPEED</sequence>
<dbReference type="EMBL" id="ML976982">
    <property type="protein sequence ID" value="KAF1960913.1"/>
    <property type="molecule type" value="Genomic_DNA"/>
</dbReference>
<evidence type="ECO:0000313" key="6">
    <source>
        <dbReference type="EMBL" id="KAF1960913.1"/>
    </source>
</evidence>
<feature type="transmembrane region" description="Helical" evidence="5">
    <location>
        <begin position="310"/>
        <end position="331"/>
    </location>
</feature>
<feature type="transmembrane region" description="Helical" evidence="5">
    <location>
        <begin position="74"/>
        <end position="98"/>
    </location>
</feature>
<protein>
    <submittedName>
        <fullName evidence="6">C4-dicarboxylate transporter/malic acid transport protein-like protein</fullName>
    </submittedName>
</protein>
<dbReference type="GO" id="GO:0016020">
    <property type="term" value="C:membrane"/>
    <property type="evidence" value="ECO:0007669"/>
    <property type="project" value="UniProtKB-SubCell"/>
</dbReference>
<evidence type="ECO:0000256" key="4">
    <source>
        <dbReference type="ARBA" id="ARBA00023136"/>
    </source>
</evidence>
<dbReference type="GO" id="GO:0015140">
    <property type="term" value="F:malate transmembrane transporter activity"/>
    <property type="evidence" value="ECO:0007669"/>
    <property type="project" value="InterPro"/>
</dbReference>
<feature type="transmembrane region" description="Helical" evidence="5">
    <location>
        <begin position="369"/>
        <end position="393"/>
    </location>
</feature>
<feature type="transmembrane region" description="Helical" evidence="5">
    <location>
        <begin position="213"/>
        <end position="235"/>
    </location>
</feature>
<accession>A0A6A5U701</accession>
<keyword evidence="7" id="KW-1185">Reference proteome</keyword>
<dbReference type="PANTHER" id="PTHR31162:SF0">
    <property type="entry name" value="MALIC ACID TRANSPORT PROTEIN"/>
    <property type="match status" value="1"/>
</dbReference>
<dbReference type="CDD" id="cd09317">
    <property type="entry name" value="TDT_Mae1_like"/>
    <property type="match status" value="1"/>
</dbReference>